<feature type="transmembrane region" description="Helical" evidence="1">
    <location>
        <begin position="177"/>
        <end position="206"/>
    </location>
</feature>
<keyword evidence="3" id="KW-1185">Reference proteome</keyword>
<sequence>MLFENFYRLLIGWIEFKLRSRNWILILTLFSVALSIFLAFPPYTVLWHHLNHTGNLDAWTFIQHQAENLLHPTDIGYGVYVRRDAMIYRWTLPLLSYVTRHNVVLILLFQGLIGVAFINQIAKYVFSISNDKVTTCLFVLSLSNIFIGVWPYADIHGYGDTFAYFFLLNALFTRKRAAVFFLMLAAFFTDERAVIAGGYVLLWCIVNKAYETGDFRFWTLIKNAFGGRGWVVWVSWIVYFAIRIYIGKTYFPDHRYTYNWAPILLQDGNRYGLGSSLWSVFEGMWLLLGSAFLALLLTKRYALLFVLSVGFIILTSTGIYVHDIDRALSYGFPFLLMSVFVLFKNSSLRSIRIIFLFMAFICVFHPLVFTMGYNRIIWLEPLPMRVIMGLDRLFHWNLFN</sequence>
<feature type="transmembrane region" description="Helical" evidence="1">
    <location>
        <begin position="103"/>
        <end position="122"/>
    </location>
</feature>
<accession>A0A4U6D495</accession>
<evidence type="ECO:0008006" key="4">
    <source>
        <dbReference type="Google" id="ProtNLM"/>
    </source>
</evidence>
<evidence type="ECO:0000256" key="1">
    <source>
        <dbReference type="SAM" id="Phobius"/>
    </source>
</evidence>
<keyword evidence="1" id="KW-1133">Transmembrane helix</keyword>
<name>A0A4U6D495_9BACT</name>
<comment type="caution">
    <text evidence="2">The sequence shown here is derived from an EMBL/GenBank/DDBJ whole genome shotgun (WGS) entry which is preliminary data.</text>
</comment>
<evidence type="ECO:0000313" key="2">
    <source>
        <dbReference type="EMBL" id="TKT92120.1"/>
    </source>
</evidence>
<dbReference type="Proteomes" id="UP000304900">
    <property type="component" value="Unassembled WGS sequence"/>
</dbReference>
<keyword evidence="1" id="KW-0472">Membrane</keyword>
<protein>
    <recommendedName>
        <fullName evidence="4">Glycosyltransferase RgtA/B/C/D-like domain-containing protein</fullName>
    </recommendedName>
</protein>
<dbReference type="EMBL" id="SZVO01000005">
    <property type="protein sequence ID" value="TKT92120.1"/>
    <property type="molecule type" value="Genomic_DNA"/>
</dbReference>
<feature type="transmembrane region" description="Helical" evidence="1">
    <location>
        <begin position="21"/>
        <end position="40"/>
    </location>
</feature>
<dbReference type="AlphaFoldDB" id="A0A4U6D495"/>
<feature type="transmembrane region" description="Helical" evidence="1">
    <location>
        <begin position="327"/>
        <end position="343"/>
    </location>
</feature>
<feature type="transmembrane region" description="Helical" evidence="1">
    <location>
        <begin position="134"/>
        <end position="153"/>
    </location>
</feature>
<feature type="transmembrane region" description="Helical" evidence="1">
    <location>
        <begin position="277"/>
        <end position="297"/>
    </location>
</feature>
<proteinExistence type="predicted"/>
<feature type="transmembrane region" description="Helical" evidence="1">
    <location>
        <begin position="302"/>
        <end position="321"/>
    </location>
</feature>
<keyword evidence="1" id="KW-0812">Transmembrane</keyword>
<organism evidence="2 3">
    <name type="scientific">Dyadobacter frigoris</name>
    <dbReference type="NCBI Taxonomy" id="2576211"/>
    <lineage>
        <taxon>Bacteria</taxon>
        <taxon>Pseudomonadati</taxon>
        <taxon>Bacteroidota</taxon>
        <taxon>Cytophagia</taxon>
        <taxon>Cytophagales</taxon>
        <taxon>Spirosomataceae</taxon>
        <taxon>Dyadobacter</taxon>
    </lineage>
</organism>
<reference evidence="2 3" key="1">
    <citation type="submission" date="2019-05" db="EMBL/GenBank/DDBJ databases">
        <title>Dyadobacter AR-3-8 sp. nov., isolated from arctic soil.</title>
        <authorList>
            <person name="Chaudhary D.K."/>
        </authorList>
    </citation>
    <scope>NUCLEOTIDE SEQUENCE [LARGE SCALE GENOMIC DNA]</scope>
    <source>
        <strain evidence="2 3">AR-3-8</strain>
    </source>
</reference>
<gene>
    <name evidence="2" type="ORF">FDK13_13390</name>
</gene>
<feature type="transmembrane region" description="Helical" evidence="1">
    <location>
        <begin position="355"/>
        <end position="378"/>
    </location>
</feature>
<evidence type="ECO:0000313" key="3">
    <source>
        <dbReference type="Proteomes" id="UP000304900"/>
    </source>
</evidence>
<feature type="transmembrane region" description="Helical" evidence="1">
    <location>
        <begin position="227"/>
        <end position="246"/>
    </location>
</feature>
<dbReference type="RefSeq" id="WP_137340490.1">
    <property type="nucleotide sequence ID" value="NZ_BSQH01000006.1"/>
</dbReference>
<dbReference type="OrthoDB" id="919444at2"/>